<dbReference type="GeneTree" id="ENSGT00940000162777"/>
<evidence type="ECO:0000256" key="6">
    <source>
        <dbReference type="ARBA" id="ARBA00022825"/>
    </source>
</evidence>
<reference evidence="11 12" key="1">
    <citation type="journal article" date="2012" name="Nature">
        <title>The genomic landscape of species divergence in Ficedula flycatchers.</title>
        <authorList>
            <person name="Ellegren H."/>
            <person name="Smeds L."/>
            <person name="Burri R."/>
            <person name="Olason P.I."/>
            <person name="Backstrom N."/>
            <person name="Kawakami T."/>
            <person name="Kunstner A."/>
            <person name="Makinen H."/>
            <person name="Nadachowska-Brzyska K."/>
            <person name="Qvarnstrom A."/>
            <person name="Uebbing S."/>
            <person name="Wolf J.B."/>
        </authorList>
    </citation>
    <scope>NUCLEOTIDE SEQUENCE [LARGE SCALE GENOMIC DNA]</scope>
</reference>
<dbReference type="eggNOG" id="KOG3627">
    <property type="taxonomic scope" value="Eukaryota"/>
</dbReference>
<evidence type="ECO:0000256" key="8">
    <source>
        <dbReference type="RuleBase" id="RU363034"/>
    </source>
</evidence>
<dbReference type="Gene3D" id="2.40.10.10">
    <property type="entry name" value="Trypsin-like serine proteases"/>
    <property type="match status" value="1"/>
</dbReference>
<name>U3JDZ9_FICAL</name>
<dbReference type="AlphaFoldDB" id="U3JDZ9"/>
<dbReference type="PROSITE" id="PS00134">
    <property type="entry name" value="TRYPSIN_HIS"/>
    <property type="match status" value="1"/>
</dbReference>
<comment type="catalytic activity">
    <reaction evidence="1">
        <text>Preferential cleavage: Arg-|-Xaa, Lys-|-Xaa.</text>
        <dbReference type="EC" id="3.4.21.10"/>
    </reaction>
</comment>
<sequence length="339" mass="36976">MILLCILILLALCGPAQGACGKTCGLRPMPPMVGSSRVVGGTSVMPGYGAWAGLASVRTYFEPPLSMHNCGGTLISPKWVLTAAHCFDNVTNPIKEWAVVLGGTSLGQIGPEVEVHRIKRLIIHEKYNAAYILHDVALLELVRPAKCSFTIQTVCLPSPSTKLPELTDCYVAGWGDRIVKSAGNDILQQAKVPYVDRKTCNSSDWLDGIVYDFHVCAGRAGLSTCQGDSGGPLVCQDKRRGFYWQVGVTSWGIGCARYKRPTVFSSTQYYYNWIRYKTGASLNIPVVTPAPAPAPAITSAPLQTVPPGPTQPCPFPREKLLQFFNLLKDILRYLKEKIF</sequence>
<evidence type="ECO:0000313" key="11">
    <source>
        <dbReference type="Ensembl" id="ENSFALP00000001003.1"/>
    </source>
</evidence>
<evidence type="ECO:0000313" key="12">
    <source>
        <dbReference type="Proteomes" id="UP000016665"/>
    </source>
</evidence>
<evidence type="ECO:0000256" key="3">
    <source>
        <dbReference type="ARBA" id="ARBA00017161"/>
    </source>
</evidence>
<feature type="chain" id="PRO_5004645271" description="Acrosin" evidence="9">
    <location>
        <begin position="19"/>
        <end position="339"/>
    </location>
</feature>
<proteinExistence type="predicted"/>
<keyword evidence="5 8" id="KW-0378">Hydrolase</keyword>
<dbReference type="GO" id="GO:0006508">
    <property type="term" value="P:proteolysis"/>
    <property type="evidence" value="ECO:0007669"/>
    <property type="project" value="UniProtKB-KW"/>
</dbReference>
<dbReference type="FunFam" id="2.40.10.10:FF:000003">
    <property type="entry name" value="Transmembrane serine protease 3"/>
    <property type="match status" value="1"/>
</dbReference>
<dbReference type="InterPro" id="IPR033116">
    <property type="entry name" value="TRYPSIN_SER"/>
</dbReference>
<organism evidence="11 12">
    <name type="scientific">Ficedula albicollis</name>
    <name type="common">Collared flycatcher</name>
    <name type="synonym">Muscicapa albicollis</name>
    <dbReference type="NCBI Taxonomy" id="59894"/>
    <lineage>
        <taxon>Eukaryota</taxon>
        <taxon>Metazoa</taxon>
        <taxon>Chordata</taxon>
        <taxon>Craniata</taxon>
        <taxon>Vertebrata</taxon>
        <taxon>Euteleostomi</taxon>
        <taxon>Archelosauria</taxon>
        <taxon>Archosauria</taxon>
        <taxon>Dinosauria</taxon>
        <taxon>Saurischia</taxon>
        <taxon>Theropoda</taxon>
        <taxon>Coelurosauria</taxon>
        <taxon>Aves</taxon>
        <taxon>Neognathae</taxon>
        <taxon>Neoaves</taxon>
        <taxon>Telluraves</taxon>
        <taxon>Australaves</taxon>
        <taxon>Passeriformes</taxon>
        <taxon>Muscicapidae</taxon>
        <taxon>Ficedula</taxon>
    </lineage>
</organism>
<dbReference type="GeneID" id="101815502"/>
<dbReference type="KEGG" id="fab:101815502"/>
<dbReference type="RefSeq" id="XP_005061088.1">
    <property type="nucleotide sequence ID" value="XM_005061031.2"/>
</dbReference>
<keyword evidence="4 8" id="KW-0645">Protease</keyword>
<keyword evidence="7" id="KW-1015">Disulfide bond</keyword>
<keyword evidence="9" id="KW-0732">Signal</keyword>
<dbReference type="OrthoDB" id="6339452at2759"/>
<feature type="domain" description="Peptidase S1" evidence="10">
    <location>
        <begin position="38"/>
        <end position="279"/>
    </location>
</feature>
<dbReference type="GO" id="GO:0004252">
    <property type="term" value="F:serine-type endopeptidase activity"/>
    <property type="evidence" value="ECO:0007669"/>
    <property type="project" value="InterPro"/>
</dbReference>
<reference evidence="11" key="3">
    <citation type="submission" date="2025-09" db="UniProtKB">
        <authorList>
            <consortium name="Ensembl"/>
        </authorList>
    </citation>
    <scope>IDENTIFICATION</scope>
</reference>
<dbReference type="STRING" id="59894.ENSFALP00000001003"/>
<dbReference type="EC" id="3.4.21.10" evidence="2"/>
<evidence type="ECO:0000256" key="1">
    <source>
        <dbReference type="ARBA" id="ARBA00001656"/>
    </source>
</evidence>
<evidence type="ECO:0000256" key="4">
    <source>
        <dbReference type="ARBA" id="ARBA00022670"/>
    </source>
</evidence>
<dbReference type="PANTHER" id="PTHR24252">
    <property type="entry name" value="ACROSIN-RELATED"/>
    <property type="match status" value="1"/>
</dbReference>
<dbReference type="PROSITE" id="PS50240">
    <property type="entry name" value="TRYPSIN_DOM"/>
    <property type="match status" value="1"/>
</dbReference>
<dbReference type="OMA" id="QYYYNWI"/>
<dbReference type="SMART" id="SM00020">
    <property type="entry name" value="Tryp_SPc"/>
    <property type="match status" value="1"/>
</dbReference>
<dbReference type="InterPro" id="IPR001314">
    <property type="entry name" value="Peptidase_S1A"/>
</dbReference>
<dbReference type="Proteomes" id="UP000016665">
    <property type="component" value="Chromosome Z"/>
</dbReference>
<dbReference type="Ensembl" id="ENSFALT00000001008.2">
    <property type="protein sequence ID" value="ENSFALP00000001003.1"/>
    <property type="gene ID" value="ENSFALG00000000966.2"/>
</dbReference>
<dbReference type="InterPro" id="IPR001254">
    <property type="entry name" value="Trypsin_dom"/>
</dbReference>
<dbReference type="MEROPS" id="S01.223"/>
<feature type="signal peptide" evidence="9">
    <location>
        <begin position="1"/>
        <end position="18"/>
    </location>
</feature>
<reference evidence="11" key="2">
    <citation type="submission" date="2025-08" db="UniProtKB">
        <authorList>
            <consortium name="Ensembl"/>
        </authorList>
    </citation>
    <scope>IDENTIFICATION</scope>
</reference>
<keyword evidence="6 8" id="KW-0720">Serine protease</keyword>
<evidence type="ECO:0000256" key="9">
    <source>
        <dbReference type="SAM" id="SignalP"/>
    </source>
</evidence>
<protein>
    <recommendedName>
        <fullName evidence="3">Acrosin</fullName>
        <ecNumber evidence="2">3.4.21.10</ecNumber>
    </recommendedName>
</protein>
<dbReference type="SUPFAM" id="SSF50494">
    <property type="entry name" value="Trypsin-like serine proteases"/>
    <property type="match status" value="1"/>
</dbReference>
<accession>U3JDZ9</accession>
<gene>
    <name evidence="11" type="primary">LOC101815502</name>
</gene>
<dbReference type="InterPro" id="IPR018114">
    <property type="entry name" value="TRYPSIN_HIS"/>
</dbReference>
<evidence type="ECO:0000256" key="2">
    <source>
        <dbReference type="ARBA" id="ARBA00012050"/>
    </source>
</evidence>
<dbReference type="CDD" id="cd00190">
    <property type="entry name" value="Tryp_SPc"/>
    <property type="match status" value="1"/>
</dbReference>
<dbReference type="Pfam" id="PF00089">
    <property type="entry name" value="Trypsin"/>
    <property type="match status" value="1"/>
</dbReference>
<evidence type="ECO:0000259" key="10">
    <source>
        <dbReference type="PROSITE" id="PS50240"/>
    </source>
</evidence>
<dbReference type="InterPro" id="IPR009003">
    <property type="entry name" value="Peptidase_S1_PA"/>
</dbReference>
<dbReference type="PRINTS" id="PR00722">
    <property type="entry name" value="CHYMOTRYPSIN"/>
</dbReference>
<dbReference type="HOGENOM" id="CLU_006842_0_4_1"/>
<dbReference type="InterPro" id="IPR043504">
    <property type="entry name" value="Peptidase_S1_PA_chymotrypsin"/>
</dbReference>
<dbReference type="PANTHER" id="PTHR24252:SF8">
    <property type="entry name" value="ACROSIN"/>
    <property type="match status" value="1"/>
</dbReference>
<dbReference type="GO" id="GO:0007340">
    <property type="term" value="P:acrosome reaction"/>
    <property type="evidence" value="ECO:0007669"/>
    <property type="project" value="TreeGrafter"/>
</dbReference>
<evidence type="ECO:0000256" key="5">
    <source>
        <dbReference type="ARBA" id="ARBA00022801"/>
    </source>
</evidence>
<evidence type="ECO:0000256" key="7">
    <source>
        <dbReference type="ARBA" id="ARBA00023157"/>
    </source>
</evidence>
<keyword evidence="12" id="KW-1185">Reference proteome</keyword>
<dbReference type="PROSITE" id="PS00135">
    <property type="entry name" value="TRYPSIN_SER"/>
    <property type="match status" value="1"/>
</dbReference>